<evidence type="ECO:0000259" key="11">
    <source>
        <dbReference type="Pfam" id="PF18137"/>
    </source>
</evidence>
<evidence type="ECO:0000259" key="12">
    <source>
        <dbReference type="Pfam" id="PF19675"/>
    </source>
</evidence>
<dbReference type="Pfam" id="PF18137">
    <property type="entry name" value="WHD_ORC"/>
    <property type="match status" value="1"/>
</dbReference>
<proteinExistence type="inferred from homology"/>
<evidence type="ECO:0000259" key="10">
    <source>
        <dbReference type="Pfam" id="PF07034"/>
    </source>
</evidence>
<evidence type="ECO:0000256" key="7">
    <source>
        <dbReference type="ARBA" id="ARBA00023242"/>
    </source>
</evidence>
<dbReference type="InterPro" id="IPR045667">
    <property type="entry name" value="ORC3_N"/>
</dbReference>
<organism evidence="13">
    <name type="scientific">Anopheles sinensis</name>
    <name type="common">Mosquito</name>
    <dbReference type="NCBI Taxonomy" id="74873"/>
    <lineage>
        <taxon>Eukaryota</taxon>
        <taxon>Metazoa</taxon>
        <taxon>Ecdysozoa</taxon>
        <taxon>Arthropoda</taxon>
        <taxon>Hexapoda</taxon>
        <taxon>Insecta</taxon>
        <taxon>Pterygota</taxon>
        <taxon>Neoptera</taxon>
        <taxon>Endopterygota</taxon>
        <taxon>Diptera</taxon>
        <taxon>Nematocera</taxon>
        <taxon>Culicoidea</taxon>
        <taxon>Culicidae</taxon>
        <taxon>Anophelinae</taxon>
        <taxon>Anopheles</taxon>
    </lineage>
</organism>
<keyword evidence="4" id="KW-0597">Phosphoprotein</keyword>
<dbReference type="Proteomes" id="UP000030765">
    <property type="component" value="Unassembled WGS sequence"/>
</dbReference>
<accession>A0A084VUL6</accession>
<dbReference type="GO" id="GO:0006270">
    <property type="term" value="P:DNA replication initiation"/>
    <property type="evidence" value="ECO:0007669"/>
    <property type="project" value="TreeGrafter"/>
</dbReference>
<dbReference type="STRING" id="74873.A0A084VUL6"/>
<evidence type="ECO:0000256" key="9">
    <source>
        <dbReference type="ARBA" id="ARBA00045241"/>
    </source>
</evidence>
<evidence type="ECO:0000313" key="13">
    <source>
        <dbReference type="EMBL" id="KFB41660.1"/>
    </source>
</evidence>
<dbReference type="Pfam" id="PF07034">
    <property type="entry name" value="ORC3_N"/>
    <property type="match status" value="1"/>
</dbReference>
<dbReference type="VEuPathDB" id="VectorBase:ASIS009127"/>
<dbReference type="AlphaFoldDB" id="A0A084VUL6"/>
<dbReference type="InterPro" id="IPR045663">
    <property type="entry name" value="ORC3_ins"/>
</dbReference>
<evidence type="ECO:0000256" key="3">
    <source>
        <dbReference type="ARBA" id="ARBA00019085"/>
    </source>
</evidence>
<keyword evidence="7" id="KW-0539">Nucleus</keyword>
<keyword evidence="6" id="KW-0238">DNA-binding</keyword>
<dbReference type="GO" id="GO:0003688">
    <property type="term" value="F:DNA replication origin binding"/>
    <property type="evidence" value="ECO:0007669"/>
    <property type="project" value="TreeGrafter"/>
</dbReference>
<evidence type="ECO:0000256" key="6">
    <source>
        <dbReference type="ARBA" id="ARBA00023125"/>
    </source>
</evidence>
<reference evidence="13 15" key="1">
    <citation type="journal article" date="2014" name="BMC Genomics">
        <title>Genome sequence of Anopheles sinensis provides insight into genetics basis of mosquito competence for malaria parasites.</title>
        <authorList>
            <person name="Zhou D."/>
            <person name="Zhang D."/>
            <person name="Ding G."/>
            <person name="Shi L."/>
            <person name="Hou Q."/>
            <person name="Ye Y."/>
            <person name="Xu Y."/>
            <person name="Zhou H."/>
            <person name="Xiong C."/>
            <person name="Li S."/>
            <person name="Yu J."/>
            <person name="Hong S."/>
            <person name="Yu X."/>
            <person name="Zou P."/>
            <person name="Chen C."/>
            <person name="Chang X."/>
            <person name="Wang W."/>
            <person name="Lv Y."/>
            <person name="Sun Y."/>
            <person name="Ma L."/>
            <person name="Shen B."/>
            <person name="Zhu C."/>
        </authorList>
    </citation>
    <scope>NUCLEOTIDE SEQUENCE [LARGE SCALE GENOMIC DNA]</scope>
</reference>
<protein>
    <recommendedName>
        <fullName evidence="3">Origin recognition complex subunit 3</fullName>
    </recommendedName>
</protein>
<comment type="function">
    <text evidence="9">Component of the origin recognition complex (ORC) that binds origins of replication. DNA-binding is ATP-dependent. The specific DNA sequences that define origins of replication have not been identified yet. ORC is required to assemble the pre-replication complex necessary to initiate DNA replication. Binds histone H3 and H4 trimethylation marks H3K9me3, H3K27me3 and H4K20me3.</text>
</comment>
<comment type="subunit">
    <text evidence="8">Component of ORC, a complex composed of at least 6 subunits: ORC1, ORC2, ORC3, ORC4, ORC5 and ORC6. ORC is regulated in a cell-cycle dependent manner. It is sequentially assembled at the exit from anaphase of mitosis and disassembled as cells enter S phase.</text>
</comment>
<dbReference type="GO" id="GO:0005664">
    <property type="term" value="C:nuclear origin of replication recognition complex"/>
    <property type="evidence" value="ECO:0007669"/>
    <property type="project" value="InterPro"/>
</dbReference>
<evidence type="ECO:0000256" key="4">
    <source>
        <dbReference type="ARBA" id="ARBA00022553"/>
    </source>
</evidence>
<dbReference type="EnsemblMetazoa" id="ASIC009313-RA">
    <property type="protein sequence ID" value="ASIC009313-PA"/>
    <property type="gene ID" value="ASIC009313"/>
</dbReference>
<evidence type="ECO:0000256" key="1">
    <source>
        <dbReference type="ARBA" id="ARBA00004123"/>
    </source>
</evidence>
<dbReference type="EMBL" id="KE525139">
    <property type="protein sequence ID" value="KFB41660.1"/>
    <property type="molecule type" value="Genomic_DNA"/>
</dbReference>
<feature type="domain" description="Origin recognition complex subunit 3 N-terminal" evidence="10">
    <location>
        <begin position="10"/>
        <end position="311"/>
    </location>
</feature>
<dbReference type="InterPro" id="IPR020795">
    <property type="entry name" value="ORC3"/>
</dbReference>
<dbReference type="VEuPathDB" id="VectorBase:ASIC009313"/>
<dbReference type="OrthoDB" id="10265211at2759"/>
<sequence>MFTKAMPIIQGVFVFKNGATHAKGARKAKPAESFLSNSARRQLWYRSYRNHWDKIQTMIDEIQSSSYGKILDDLLAFIENSYTSQGYDGVLPTAALLTGINQIDHMSQFEKLASNIRNNTFSYVVLLQSRDGSNLKQAIETIVEGFVEEQTEEYAEEKLLRKNQLNLVVLKAWYLEKHNQMERKPNLTIILSDFELFNPSVLQDIILILNSYATSLPFVLIFGVATSVATVHNVLPYHVTSKIKLSIFQSEPSITNLNTIIDNVLLTPYCPFHLSGRVFKLLLDIFLFYDFSVNRFVQTLKYSFFEHYFEKSINGLSTIVGDEDEVLDMVNQLSTAELDQIRQLPSFRPFVESLQHPQEVVDFLTNDEHLKRSLPGMLIQVHNYWFTFHCALEILQALVSDLPKAPLGKQLRELYCLCVYGDVTELPEFKECIQLLFFLSKEEMLQKVKKVLEIVLAYVNNNDRLSMEGCLVYEVAPVEQLANGLVALSDELDAASHEQILGNVQQDQQQQQLLSPSMGRQELREKLLTAARHAKSESGVTRAVGRLVDYFVKDIFQRYLRPPNSRTVPLIELFLFSDSTSVRQHMVGTPRAAIHTALNNPQYYTQCECCVLDNEYSIVPTMPDLSIAYKLHLECGRMINLFDWMQAFRTVVEDNQTDDGERGIDPKIQARFTRAVTELQFLGFIKASKKKTDHVTRLTW</sequence>
<evidence type="ECO:0000313" key="14">
    <source>
        <dbReference type="EnsemblMetazoa" id="ASIC009313-PA"/>
    </source>
</evidence>
<dbReference type="CDD" id="cd20704">
    <property type="entry name" value="Orc3"/>
    <property type="match status" value="2"/>
</dbReference>
<dbReference type="PANTHER" id="PTHR12748">
    <property type="entry name" value="ORIGIN RECOGNITION COMPLEX SUBUNIT 3"/>
    <property type="match status" value="1"/>
</dbReference>
<gene>
    <name evidence="13" type="ORF">ZHAS_00009313</name>
</gene>
<dbReference type="GO" id="GO:0005656">
    <property type="term" value="C:nuclear pre-replicative complex"/>
    <property type="evidence" value="ECO:0007669"/>
    <property type="project" value="TreeGrafter"/>
</dbReference>
<dbReference type="Pfam" id="PF19675">
    <property type="entry name" value="ORC3_ins"/>
    <property type="match status" value="1"/>
</dbReference>
<feature type="domain" description="Origin recognition complex subunit 3 winged helix C-terminal" evidence="11">
    <location>
        <begin position="591"/>
        <end position="700"/>
    </location>
</feature>
<feature type="domain" description="Origin recognition complex subunit 3 insertion" evidence="12">
    <location>
        <begin position="330"/>
        <end position="577"/>
    </location>
</feature>
<dbReference type="InterPro" id="IPR040855">
    <property type="entry name" value="ORC_WH_C"/>
</dbReference>
<dbReference type="GO" id="GO:0031261">
    <property type="term" value="C:DNA replication preinitiation complex"/>
    <property type="evidence" value="ECO:0007669"/>
    <property type="project" value="TreeGrafter"/>
</dbReference>
<dbReference type="EMBL" id="ATLV01016965">
    <property type="status" value="NOT_ANNOTATED_CDS"/>
    <property type="molecule type" value="Genomic_DNA"/>
</dbReference>
<evidence type="ECO:0000256" key="2">
    <source>
        <dbReference type="ARBA" id="ARBA00010977"/>
    </source>
</evidence>
<dbReference type="OMA" id="YCLMEHY"/>
<reference evidence="14" key="2">
    <citation type="submission" date="2020-05" db="UniProtKB">
        <authorList>
            <consortium name="EnsemblMetazoa"/>
        </authorList>
    </citation>
    <scope>IDENTIFICATION</scope>
</reference>
<keyword evidence="5" id="KW-0235">DNA replication</keyword>
<evidence type="ECO:0000313" key="15">
    <source>
        <dbReference type="Proteomes" id="UP000030765"/>
    </source>
</evidence>
<dbReference type="PANTHER" id="PTHR12748:SF0">
    <property type="entry name" value="ORIGIN RECOGNITION COMPLEX SUBUNIT 3"/>
    <property type="match status" value="1"/>
</dbReference>
<name>A0A084VUL6_ANOSI</name>
<evidence type="ECO:0000256" key="5">
    <source>
        <dbReference type="ARBA" id="ARBA00022705"/>
    </source>
</evidence>
<keyword evidence="15" id="KW-1185">Reference proteome</keyword>
<evidence type="ECO:0000256" key="8">
    <source>
        <dbReference type="ARBA" id="ARBA00026084"/>
    </source>
</evidence>
<comment type="similarity">
    <text evidence="2">Belongs to the ORC3 family.</text>
</comment>
<comment type="subcellular location">
    <subcellularLocation>
        <location evidence="1">Nucleus</location>
    </subcellularLocation>
</comment>